<dbReference type="InterPro" id="IPR002305">
    <property type="entry name" value="aa-tRNA-synth_Ic"/>
</dbReference>
<dbReference type="GO" id="GO:0005737">
    <property type="term" value="C:cytoplasm"/>
    <property type="evidence" value="ECO:0007669"/>
    <property type="project" value="UniProtKB-SubCell"/>
</dbReference>
<dbReference type="EC" id="6.1.1.1" evidence="3 12"/>
<dbReference type="NCBIfam" id="TIGR00234">
    <property type="entry name" value="tyrS"/>
    <property type="match status" value="1"/>
</dbReference>
<dbReference type="GO" id="GO:0006437">
    <property type="term" value="P:tyrosyl-tRNA aminoacylation"/>
    <property type="evidence" value="ECO:0007669"/>
    <property type="project" value="InterPro"/>
</dbReference>
<dbReference type="GO" id="GO:0005524">
    <property type="term" value="F:ATP binding"/>
    <property type="evidence" value="ECO:0007669"/>
    <property type="project" value="UniProtKB-KW"/>
</dbReference>
<keyword evidence="4" id="KW-0963">Cytoplasm</keyword>
<dbReference type="Proteomes" id="UP000272025">
    <property type="component" value="Unassembled WGS sequence"/>
</dbReference>
<evidence type="ECO:0000256" key="10">
    <source>
        <dbReference type="ARBA" id="ARBA00033323"/>
    </source>
</evidence>
<reference evidence="14 15" key="1">
    <citation type="journal article" date="2018" name="Mol. Ecol.">
        <title>The obligate alkalophilic soda-lake fungus Sodiomyces alkalinus has shifted to a protein diet.</title>
        <authorList>
            <person name="Grum-Grzhimaylo A.A."/>
            <person name="Falkoski D.L."/>
            <person name="van den Heuvel J."/>
            <person name="Valero-Jimenez C.A."/>
            <person name="Min B."/>
            <person name="Choi I.G."/>
            <person name="Lipzen A."/>
            <person name="Daum C.G."/>
            <person name="Aanen D.K."/>
            <person name="Tsang A."/>
            <person name="Henrissat B."/>
            <person name="Bilanenko E.N."/>
            <person name="de Vries R.P."/>
            <person name="van Kan J.A.L."/>
            <person name="Grigoriev I.V."/>
            <person name="Debets A.J.M."/>
        </authorList>
    </citation>
    <scope>NUCLEOTIDE SEQUENCE [LARGE SCALE GENOMIC DNA]</scope>
    <source>
        <strain evidence="14 15">F11</strain>
    </source>
</reference>
<dbReference type="PIRSF" id="PIRSF006588">
    <property type="entry name" value="TyrRS_arch_euk"/>
    <property type="match status" value="1"/>
</dbReference>
<dbReference type="FunFam" id="3.40.50.620:FF:000040">
    <property type="entry name" value="Tyrosine--tRNA ligase"/>
    <property type="match status" value="1"/>
</dbReference>
<dbReference type="AlphaFoldDB" id="A0A3N2PXN9"/>
<keyword evidence="8 12" id="KW-0648">Protein biosynthesis</keyword>
<dbReference type="InterPro" id="IPR023617">
    <property type="entry name" value="Tyr-tRNA-ligase_arc/euk-type"/>
</dbReference>
<dbReference type="InterPro" id="IPR050489">
    <property type="entry name" value="Tyr-tRNA_synthase"/>
</dbReference>
<evidence type="ECO:0000256" key="5">
    <source>
        <dbReference type="ARBA" id="ARBA00022598"/>
    </source>
</evidence>
<comment type="catalytic activity">
    <reaction evidence="11 12">
        <text>tRNA(Tyr) + L-tyrosine + ATP = L-tyrosyl-tRNA(Tyr) + AMP + diphosphate + H(+)</text>
        <dbReference type="Rhea" id="RHEA:10220"/>
        <dbReference type="Rhea" id="RHEA-COMP:9706"/>
        <dbReference type="Rhea" id="RHEA-COMP:9707"/>
        <dbReference type="ChEBI" id="CHEBI:15378"/>
        <dbReference type="ChEBI" id="CHEBI:30616"/>
        <dbReference type="ChEBI" id="CHEBI:33019"/>
        <dbReference type="ChEBI" id="CHEBI:58315"/>
        <dbReference type="ChEBI" id="CHEBI:78442"/>
        <dbReference type="ChEBI" id="CHEBI:78536"/>
        <dbReference type="ChEBI" id="CHEBI:456215"/>
        <dbReference type="EC" id="6.1.1.1"/>
    </reaction>
</comment>
<comment type="similarity">
    <text evidence="2 12">Belongs to the class-I aminoacyl-tRNA synthetase family.</text>
</comment>
<dbReference type="GO" id="GO:0004831">
    <property type="term" value="F:tyrosine-tRNA ligase activity"/>
    <property type="evidence" value="ECO:0007669"/>
    <property type="project" value="UniProtKB-EC"/>
</dbReference>
<dbReference type="Gene3D" id="1.10.240.10">
    <property type="entry name" value="Tyrosyl-Transfer RNA Synthetase"/>
    <property type="match status" value="1"/>
</dbReference>
<keyword evidence="7 12" id="KW-0067">ATP-binding</keyword>
<sequence>MAPQTKEEKLALINENLEEVLDPQIIEEVLDSGRNVKIYWGTATTGRPHCGYFVPATKIAQFLAAGCEVTILLADIHAFLDNLKAPLELVNQRAKYYEFIITSMLKAVGVRTEQLQFIYGSSYQKNADYVMDVYRLSSVVSEHDAKRAGAETVKQSNNAPLSGLLYPILQILDEEYLKVDVQFGGRDQRKLFVAAKDWLPKLGYKERAHLINPMVPGLHGGKMSSSDEGKRQNISFPFEVKIDLLDPPEVITKKIRKAEAAPRVTEGNGLLAFVEYVLLPTSALLGQKEFRVDRHEQEPLIYTDAKKLYEDYANEVLTPQMLKPALSKALIELTAPIRAAFEASAEWQEVTTKAYPPPEEKKKKVKKVKNKGTHYPVRPKDAQGQDGVPAEEQQEQQPAQSQEAGPEEKAA</sequence>
<feature type="region of interest" description="Disordered" evidence="13">
    <location>
        <begin position="349"/>
        <end position="411"/>
    </location>
</feature>
<organism evidence="14 15">
    <name type="scientific">Sodiomyces alkalinus (strain CBS 110278 / VKM F-3762 / F11)</name>
    <name type="common">Alkaliphilic filamentous fungus</name>
    <dbReference type="NCBI Taxonomy" id="1314773"/>
    <lineage>
        <taxon>Eukaryota</taxon>
        <taxon>Fungi</taxon>
        <taxon>Dikarya</taxon>
        <taxon>Ascomycota</taxon>
        <taxon>Pezizomycotina</taxon>
        <taxon>Sordariomycetes</taxon>
        <taxon>Hypocreomycetidae</taxon>
        <taxon>Glomerellales</taxon>
        <taxon>Plectosphaerellaceae</taxon>
        <taxon>Sodiomyces</taxon>
    </lineage>
</organism>
<dbReference type="STRING" id="1314773.A0A3N2PXN9"/>
<comment type="subcellular location">
    <subcellularLocation>
        <location evidence="1">Cytoplasm</location>
    </subcellularLocation>
</comment>
<dbReference type="EMBL" id="ML119054">
    <property type="protein sequence ID" value="ROT39299.1"/>
    <property type="molecule type" value="Genomic_DNA"/>
</dbReference>
<dbReference type="OrthoDB" id="197206at2759"/>
<evidence type="ECO:0000256" key="8">
    <source>
        <dbReference type="ARBA" id="ARBA00022917"/>
    </source>
</evidence>
<keyword evidence="15" id="KW-1185">Reference proteome</keyword>
<evidence type="ECO:0000256" key="6">
    <source>
        <dbReference type="ARBA" id="ARBA00022741"/>
    </source>
</evidence>
<evidence type="ECO:0000313" key="14">
    <source>
        <dbReference type="EMBL" id="ROT39299.1"/>
    </source>
</evidence>
<dbReference type="PANTHER" id="PTHR46264">
    <property type="entry name" value="TYROSINE-TRNA LIGASE"/>
    <property type="match status" value="1"/>
</dbReference>
<dbReference type="Gene3D" id="3.40.50.620">
    <property type="entry name" value="HUPs"/>
    <property type="match status" value="1"/>
</dbReference>
<dbReference type="GeneID" id="39576506"/>
<dbReference type="Pfam" id="PF00579">
    <property type="entry name" value="tRNA-synt_1b"/>
    <property type="match status" value="1"/>
</dbReference>
<dbReference type="InterPro" id="IPR014729">
    <property type="entry name" value="Rossmann-like_a/b/a_fold"/>
</dbReference>
<evidence type="ECO:0000256" key="9">
    <source>
        <dbReference type="ARBA" id="ARBA00023146"/>
    </source>
</evidence>
<feature type="compositionally biased region" description="Basic residues" evidence="13">
    <location>
        <begin position="363"/>
        <end position="372"/>
    </location>
</feature>
<feature type="compositionally biased region" description="Low complexity" evidence="13">
    <location>
        <begin position="395"/>
        <end position="404"/>
    </location>
</feature>
<dbReference type="InterPro" id="IPR002307">
    <property type="entry name" value="Tyr-tRNA-ligase"/>
</dbReference>
<keyword evidence="9 12" id="KW-0030">Aminoacyl-tRNA synthetase</keyword>
<evidence type="ECO:0000256" key="4">
    <source>
        <dbReference type="ARBA" id="ARBA00022490"/>
    </source>
</evidence>
<name>A0A3N2PXN9_SODAK</name>
<gene>
    <name evidence="14" type="ORF">SODALDRAFT_276536</name>
</gene>
<accession>A0A3N2PXN9</accession>
<dbReference type="RefSeq" id="XP_028467105.1">
    <property type="nucleotide sequence ID" value="XM_028608028.1"/>
</dbReference>
<evidence type="ECO:0000256" key="2">
    <source>
        <dbReference type="ARBA" id="ARBA00005594"/>
    </source>
</evidence>
<evidence type="ECO:0000256" key="11">
    <source>
        <dbReference type="ARBA" id="ARBA00048248"/>
    </source>
</evidence>
<evidence type="ECO:0000256" key="7">
    <source>
        <dbReference type="ARBA" id="ARBA00022840"/>
    </source>
</evidence>
<protein>
    <recommendedName>
        <fullName evidence="3 12">Tyrosine--tRNA ligase</fullName>
        <ecNumber evidence="3 12">6.1.1.1</ecNumber>
    </recommendedName>
    <alternativeName>
        <fullName evidence="10 12">Tyrosyl-tRNA synthetase</fullName>
    </alternativeName>
</protein>
<dbReference type="SUPFAM" id="SSF52374">
    <property type="entry name" value="Nucleotidylyl transferase"/>
    <property type="match status" value="1"/>
</dbReference>
<keyword evidence="5 12" id="KW-0436">Ligase</keyword>
<evidence type="ECO:0000256" key="1">
    <source>
        <dbReference type="ARBA" id="ARBA00004496"/>
    </source>
</evidence>
<proteinExistence type="inferred from homology"/>
<evidence type="ECO:0000256" key="12">
    <source>
        <dbReference type="RuleBase" id="RU361234"/>
    </source>
</evidence>
<evidence type="ECO:0000313" key="15">
    <source>
        <dbReference type="Proteomes" id="UP000272025"/>
    </source>
</evidence>
<evidence type="ECO:0000256" key="13">
    <source>
        <dbReference type="SAM" id="MobiDB-lite"/>
    </source>
</evidence>
<keyword evidence="6 12" id="KW-0547">Nucleotide-binding</keyword>
<dbReference type="PANTHER" id="PTHR46264:SF4">
    <property type="entry name" value="TYROSINE--TRNA LIGASE, CYTOPLASMIC"/>
    <property type="match status" value="1"/>
</dbReference>
<dbReference type="PRINTS" id="PR01040">
    <property type="entry name" value="TRNASYNTHTYR"/>
</dbReference>
<evidence type="ECO:0000256" key="3">
    <source>
        <dbReference type="ARBA" id="ARBA00013160"/>
    </source>
</evidence>
<dbReference type="NCBIfam" id="NF006330">
    <property type="entry name" value="PRK08560.1"/>
    <property type="match status" value="1"/>
</dbReference>